<accession>A0A2I7N9A7</accession>
<evidence type="ECO:0000313" key="2">
    <source>
        <dbReference type="Proteomes" id="UP000236655"/>
    </source>
</evidence>
<organism evidence="1 2">
    <name type="scientific">Aquella oligotrophica</name>
    <dbReference type="NCBI Taxonomy" id="2067065"/>
    <lineage>
        <taxon>Bacteria</taxon>
        <taxon>Pseudomonadati</taxon>
        <taxon>Pseudomonadota</taxon>
        <taxon>Betaproteobacteria</taxon>
        <taxon>Neisseriales</taxon>
        <taxon>Neisseriaceae</taxon>
        <taxon>Aquella</taxon>
    </lineage>
</organism>
<dbReference type="Proteomes" id="UP000236655">
    <property type="component" value="Chromosome"/>
</dbReference>
<name>A0A2I7N9A7_9NEIS</name>
<protein>
    <recommendedName>
        <fullName evidence="3">p-aminobenzoate N-oxygenase AurF</fullName>
    </recommendedName>
</protein>
<gene>
    <name evidence="1" type="ORF">CUN60_12150</name>
</gene>
<dbReference type="AlphaFoldDB" id="A0A2I7N9A7"/>
<dbReference type="RefSeq" id="WP_102952297.1">
    <property type="nucleotide sequence ID" value="NZ_CP024847.1"/>
</dbReference>
<dbReference type="OrthoDB" id="8437084at2"/>
<dbReference type="InterPro" id="IPR012348">
    <property type="entry name" value="RNR-like"/>
</dbReference>
<evidence type="ECO:0008006" key="3">
    <source>
        <dbReference type="Google" id="ProtNLM"/>
    </source>
</evidence>
<proteinExistence type="predicted"/>
<keyword evidence="2" id="KW-1185">Reference proteome</keyword>
<sequence>MQTVSETILEWSSSATIHQQLNWQLSADDCIDCFSESMQPLASFIFEQQDVIKSPSALNELKQWILLQSLYYYCQKTATNKLDIISSVCAKIVADGDGIFNNEQKQIASSIIVDEGYHSFSCMAIRSKVAQLNRIQFVKLPDNTTTLMEKIQQAMALIDPKNIDAFNLIIAALVKATMSSEVNLNLEEKENASLADSIYYRLQKSRQSDETRHLCFFLDILELYWQQLHVNIKADIMPAIQLFVESYNHGFCHFGNEFIARLLIPLSVSKNMLDNALQYIRHKDADFNSRIYNSMLSLLNQSKILS</sequence>
<dbReference type="EMBL" id="CP024847">
    <property type="protein sequence ID" value="AUR53011.1"/>
    <property type="molecule type" value="Genomic_DNA"/>
</dbReference>
<evidence type="ECO:0000313" key="1">
    <source>
        <dbReference type="EMBL" id="AUR53011.1"/>
    </source>
</evidence>
<dbReference type="KEGG" id="nba:CUN60_12150"/>
<dbReference type="Gene3D" id="1.10.620.20">
    <property type="entry name" value="Ribonucleotide Reductase, subunit A"/>
    <property type="match status" value="1"/>
</dbReference>
<reference evidence="2" key="1">
    <citation type="submission" date="2017-11" db="EMBL/GenBank/DDBJ databases">
        <authorList>
            <person name="Chan K.G."/>
            <person name="Lee L.S."/>
        </authorList>
    </citation>
    <scope>NUCLEOTIDE SEQUENCE [LARGE SCALE GENOMIC DNA]</scope>
    <source>
        <strain evidence="2">DSM 100970</strain>
    </source>
</reference>
<dbReference type="GO" id="GO:0016491">
    <property type="term" value="F:oxidoreductase activity"/>
    <property type="evidence" value="ECO:0007669"/>
    <property type="project" value="InterPro"/>
</dbReference>